<accession>A0A402DLC5</accession>
<gene>
    <name evidence="3" type="primary">cwlH</name>
    <name evidence="3" type="ORF">MiAbB_04949</name>
</gene>
<feature type="domain" description="Peptidoglycan binding-like" evidence="1">
    <location>
        <begin position="229"/>
        <end position="284"/>
    </location>
</feature>
<dbReference type="Pfam" id="PF02557">
    <property type="entry name" value="VanY"/>
    <property type="match status" value="1"/>
</dbReference>
<dbReference type="EC" id="3.5.1.28" evidence="3"/>
<comment type="caution">
    <text evidence="3">The sequence shown here is derived from an EMBL/GenBank/DDBJ whole genome shotgun (WGS) entry which is preliminary data.</text>
</comment>
<evidence type="ECO:0000259" key="2">
    <source>
        <dbReference type="Pfam" id="PF02557"/>
    </source>
</evidence>
<dbReference type="Gene3D" id="1.10.101.10">
    <property type="entry name" value="PGBD-like superfamily/PGBD"/>
    <property type="match status" value="1"/>
</dbReference>
<dbReference type="GO" id="GO:0006508">
    <property type="term" value="P:proteolysis"/>
    <property type="evidence" value="ECO:0007669"/>
    <property type="project" value="InterPro"/>
</dbReference>
<dbReference type="GO" id="GO:0008745">
    <property type="term" value="F:N-acetylmuramoyl-L-alanine amidase activity"/>
    <property type="evidence" value="ECO:0007669"/>
    <property type="project" value="UniProtKB-EC"/>
</dbReference>
<dbReference type="SUPFAM" id="SSF47090">
    <property type="entry name" value="PGBD-like"/>
    <property type="match status" value="1"/>
</dbReference>
<organism evidence="3 4">
    <name type="scientific">Microcystis aeruginosa NIES-4285</name>
    <dbReference type="NCBI Taxonomy" id="2497681"/>
    <lineage>
        <taxon>Bacteria</taxon>
        <taxon>Bacillati</taxon>
        <taxon>Cyanobacteriota</taxon>
        <taxon>Cyanophyceae</taxon>
        <taxon>Oscillatoriophycideae</taxon>
        <taxon>Chroococcales</taxon>
        <taxon>Microcystaceae</taxon>
        <taxon>Microcystis</taxon>
    </lineage>
</organism>
<dbReference type="GO" id="GO:0008233">
    <property type="term" value="F:peptidase activity"/>
    <property type="evidence" value="ECO:0007669"/>
    <property type="project" value="InterPro"/>
</dbReference>
<keyword evidence="3" id="KW-0378">Hydrolase</keyword>
<dbReference type="CDD" id="cd14814">
    <property type="entry name" value="Peptidase_M15"/>
    <property type="match status" value="1"/>
</dbReference>
<evidence type="ECO:0000259" key="1">
    <source>
        <dbReference type="Pfam" id="PF01471"/>
    </source>
</evidence>
<dbReference type="Gene3D" id="3.30.1380.10">
    <property type="match status" value="1"/>
</dbReference>
<sequence>MVTVTQAGTTSCSTTVVRGLDRQLIAQMNRLVSGALVDFSSPKIRLGQAVWPFLQPAAKRALDRAVANRGQTLIVNSAYRTIAQQLLLFQQAQANRCGITIAAEPGKSNHQSGLALDIEDHAGWRPFLEAQGWKWLGASDPVHFDFKGAGVRDIRSTAILAFQQLWNQNNPNDRIAEDGQWGPNTSARLGKSPANGFANGPTLDTGVNGGGSVELGDRLLQLTRPLLEGDDVRQVQQALVRNGFQSTVDGFFGPKTEEAVKAFQQQKQLQPVDGIVGPATLAALGLSSS</sequence>
<dbReference type="Proteomes" id="UP000289660">
    <property type="component" value="Unassembled WGS sequence"/>
</dbReference>
<reference evidence="4" key="1">
    <citation type="submission" date="2018-12" db="EMBL/GenBank/DDBJ databases">
        <title>Genome sequence of Microcystis aeruginosa NIES-4285.</title>
        <authorList>
            <person name="Tanabe Y."/>
        </authorList>
    </citation>
    <scope>NUCLEOTIDE SEQUENCE [LARGE SCALE GENOMIC DNA]</scope>
    <source>
        <strain evidence="4">NIES-4285</strain>
    </source>
</reference>
<dbReference type="InterPro" id="IPR002477">
    <property type="entry name" value="Peptidoglycan-bd-like"/>
</dbReference>
<dbReference type="EMBL" id="BIFY01000278">
    <property type="protein sequence ID" value="GCE62994.1"/>
    <property type="molecule type" value="Genomic_DNA"/>
</dbReference>
<evidence type="ECO:0000313" key="4">
    <source>
        <dbReference type="Proteomes" id="UP000289660"/>
    </source>
</evidence>
<proteinExistence type="predicted"/>
<dbReference type="SUPFAM" id="SSF55166">
    <property type="entry name" value="Hedgehog/DD-peptidase"/>
    <property type="match status" value="1"/>
</dbReference>
<dbReference type="RefSeq" id="WP_216642697.1">
    <property type="nucleotide sequence ID" value="NZ_BIFY01000278.1"/>
</dbReference>
<dbReference type="InterPro" id="IPR009045">
    <property type="entry name" value="Zn_M74/Hedgehog-like"/>
</dbReference>
<dbReference type="InterPro" id="IPR003709">
    <property type="entry name" value="VanY-like_core_dom"/>
</dbReference>
<name>A0A402DLC5_MICAE</name>
<dbReference type="InterPro" id="IPR036365">
    <property type="entry name" value="PGBD-like_sf"/>
</dbReference>
<dbReference type="AlphaFoldDB" id="A0A402DLC5"/>
<evidence type="ECO:0000313" key="3">
    <source>
        <dbReference type="EMBL" id="GCE62994.1"/>
    </source>
</evidence>
<dbReference type="InterPro" id="IPR036366">
    <property type="entry name" value="PGBDSf"/>
</dbReference>
<protein>
    <submittedName>
        <fullName evidence="3">N-acetylmuramoyl-L-alanine amidase CwlH</fullName>
        <ecNumber evidence="3">3.5.1.28</ecNumber>
    </submittedName>
</protein>
<feature type="domain" description="D-alanyl-D-alanine carboxypeptidase-like core" evidence="2">
    <location>
        <begin position="60"/>
        <end position="136"/>
    </location>
</feature>
<dbReference type="Pfam" id="PF01471">
    <property type="entry name" value="PG_binding_1"/>
    <property type="match status" value="1"/>
</dbReference>